<gene>
    <name evidence="1" type="ORF">O181_100231</name>
</gene>
<comment type="caution">
    <text evidence="1">The sequence shown here is derived from an EMBL/GenBank/DDBJ whole genome shotgun (WGS) entry which is preliminary data.</text>
</comment>
<reference evidence="1" key="1">
    <citation type="submission" date="2021-03" db="EMBL/GenBank/DDBJ databases">
        <title>Draft genome sequence of rust myrtle Austropuccinia psidii MF-1, a brazilian biotype.</title>
        <authorList>
            <person name="Quecine M.C."/>
            <person name="Pachon D.M.R."/>
            <person name="Bonatelli M.L."/>
            <person name="Correr F.H."/>
            <person name="Franceschini L.M."/>
            <person name="Leite T.F."/>
            <person name="Margarido G.R.A."/>
            <person name="Almeida C.A."/>
            <person name="Ferrarezi J.A."/>
            <person name="Labate C.A."/>
        </authorList>
    </citation>
    <scope>NUCLEOTIDE SEQUENCE</scope>
    <source>
        <strain evidence="1">MF-1</strain>
    </source>
</reference>
<sequence>MEKIVENLQEGHAQLSKASEEINKRLNLVFEEHHSKRDGDSLDQDINKLFNVYHNLPQPQGQVVNNLYQPDDNKPDAMLMNKKRSPSQYQDGDGMSYSEKESLKQLPAASSWPKFSVTGEYDHMELIDYIDGLFIDVPSIPDYWIAARLNTAFKGNASIWYTEMKEIHGRRN</sequence>
<name>A0A9Q3JED8_9BASI</name>
<dbReference type="AlphaFoldDB" id="A0A9Q3JED8"/>
<organism evidence="1 2">
    <name type="scientific">Austropuccinia psidii MF-1</name>
    <dbReference type="NCBI Taxonomy" id="1389203"/>
    <lineage>
        <taxon>Eukaryota</taxon>
        <taxon>Fungi</taxon>
        <taxon>Dikarya</taxon>
        <taxon>Basidiomycota</taxon>
        <taxon>Pucciniomycotina</taxon>
        <taxon>Pucciniomycetes</taxon>
        <taxon>Pucciniales</taxon>
        <taxon>Sphaerophragmiaceae</taxon>
        <taxon>Austropuccinia</taxon>
    </lineage>
</organism>
<keyword evidence="2" id="KW-1185">Reference proteome</keyword>
<protein>
    <submittedName>
        <fullName evidence="1">Uncharacterized protein</fullName>
    </submittedName>
</protein>
<accession>A0A9Q3JED8</accession>
<dbReference type="Proteomes" id="UP000765509">
    <property type="component" value="Unassembled WGS sequence"/>
</dbReference>
<evidence type="ECO:0000313" key="1">
    <source>
        <dbReference type="EMBL" id="MBW0560516.1"/>
    </source>
</evidence>
<proteinExistence type="predicted"/>
<evidence type="ECO:0000313" key="2">
    <source>
        <dbReference type="Proteomes" id="UP000765509"/>
    </source>
</evidence>
<dbReference type="EMBL" id="AVOT02069670">
    <property type="protein sequence ID" value="MBW0560516.1"/>
    <property type="molecule type" value="Genomic_DNA"/>
</dbReference>